<name>A0A2G8SB70_9APHY</name>
<evidence type="ECO:0000313" key="3">
    <source>
        <dbReference type="EMBL" id="PIL31014.1"/>
    </source>
</evidence>
<gene>
    <name evidence="3" type="ORF">GSI_05707</name>
</gene>
<dbReference type="Proteomes" id="UP000230002">
    <property type="component" value="Unassembled WGS sequence"/>
</dbReference>
<dbReference type="InterPro" id="IPR013902">
    <property type="entry name" value="Mug135-like_C"/>
</dbReference>
<keyword evidence="4" id="KW-1185">Reference proteome</keyword>
<evidence type="ECO:0000256" key="1">
    <source>
        <dbReference type="ARBA" id="ARBA00005788"/>
    </source>
</evidence>
<protein>
    <recommendedName>
        <fullName evidence="2">Mug135-like C-terminal domain-containing protein</fullName>
    </recommendedName>
</protein>
<dbReference type="STRING" id="1077348.A0A2G8SB70"/>
<proteinExistence type="inferred from homology"/>
<dbReference type="AlphaFoldDB" id="A0A2G8SB70"/>
<reference evidence="3 4" key="1">
    <citation type="journal article" date="2015" name="Sci. Rep.">
        <title>Chromosome-level genome map provides insights into diverse defense mechanisms in the medicinal fungus Ganoderma sinense.</title>
        <authorList>
            <person name="Zhu Y."/>
            <person name="Xu J."/>
            <person name="Sun C."/>
            <person name="Zhou S."/>
            <person name="Xu H."/>
            <person name="Nelson D.R."/>
            <person name="Qian J."/>
            <person name="Song J."/>
            <person name="Luo H."/>
            <person name="Xiang L."/>
            <person name="Li Y."/>
            <person name="Xu Z."/>
            <person name="Ji A."/>
            <person name="Wang L."/>
            <person name="Lu S."/>
            <person name="Hayward A."/>
            <person name="Sun W."/>
            <person name="Li X."/>
            <person name="Schwartz D.C."/>
            <person name="Wang Y."/>
            <person name="Chen S."/>
        </authorList>
    </citation>
    <scope>NUCLEOTIDE SEQUENCE [LARGE SCALE GENOMIC DNA]</scope>
    <source>
        <strain evidence="3 4">ZZ0214-1</strain>
    </source>
</reference>
<evidence type="ECO:0000259" key="2">
    <source>
        <dbReference type="Pfam" id="PF08593"/>
    </source>
</evidence>
<dbReference type="OrthoDB" id="2757732at2759"/>
<feature type="domain" description="Mug135-like C-terminal" evidence="2">
    <location>
        <begin position="61"/>
        <end position="133"/>
    </location>
</feature>
<sequence>MQESIDQRFAEVNTRLDQMNARLDEMDARTTHDRDELKAITIKGYIIMITRENGAYQQFDELAEVPFPNGMFPWGKEVDGPNNTRVTLPELRSLDAIKNLTPPQLYGFFQGYYPGEPLPPTARCREKILFAIGRGKDLHLL</sequence>
<comment type="similarity">
    <text evidence="1">Belongs to the UPF0612 family.</text>
</comment>
<organism evidence="3 4">
    <name type="scientific">Ganoderma sinense ZZ0214-1</name>
    <dbReference type="NCBI Taxonomy" id="1077348"/>
    <lineage>
        <taxon>Eukaryota</taxon>
        <taxon>Fungi</taxon>
        <taxon>Dikarya</taxon>
        <taxon>Basidiomycota</taxon>
        <taxon>Agaricomycotina</taxon>
        <taxon>Agaricomycetes</taxon>
        <taxon>Polyporales</taxon>
        <taxon>Polyporaceae</taxon>
        <taxon>Ganoderma</taxon>
    </lineage>
</organism>
<comment type="caution">
    <text evidence="3">The sequence shown here is derived from an EMBL/GenBank/DDBJ whole genome shotgun (WGS) entry which is preliminary data.</text>
</comment>
<dbReference type="Pfam" id="PF08593">
    <property type="entry name" value="Mug135_C"/>
    <property type="match status" value="1"/>
</dbReference>
<dbReference type="EMBL" id="AYKW01000012">
    <property type="protein sequence ID" value="PIL31014.1"/>
    <property type="molecule type" value="Genomic_DNA"/>
</dbReference>
<accession>A0A2G8SB70</accession>
<evidence type="ECO:0000313" key="4">
    <source>
        <dbReference type="Proteomes" id="UP000230002"/>
    </source>
</evidence>